<dbReference type="AlphaFoldDB" id="A0A222P380"/>
<protein>
    <submittedName>
        <fullName evidence="4">Uncharacterized protein</fullName>
    </submittedName>
</protein>
<accession>A0A222P380</accession>
<dbReference type="SUPFAM" id="SSF56300">
    <property type="entry name" value="Metallo-dependent phosphatases"/>
    <property type="match status" value="1"/>
</dbReference>
<keyword evidence="5" id="KW-1185">Reference proteome</keyword>
<keyword evidence="3" id="KW-0732">Signal</keyword>
<keyword evidence="1" id="KW-0378">Hydrolase</keyword>
<evidence type="ECO:0000256" key="3">
    <source>
        <dbReference type="SAM" id="SignalP"/>
    </source>
</evidence>
<dbReference type="OrthoDB" id="106957at2"/>
<name>A0A222P380_9GAMM</name>
<dbReference type="GO" id="GO:0008081">
    <property type="term" value="F:phosphoric diester hydrolase activity"/>
    <property type="evidence" value="ECO:0007669"/>
    <property type="project" value="TreeGrafter"/>
</dbReference>
<dbReference type="InterPro" id="IPR029052">
    <property type="entry name" value="Metallo-depent_PP-like"/>
</dbReference>
<gene>
    <name evidence="4" type="ORF">clem_08815</name>
</gene>
<feature type="signal peptide" evidence="3">
    <location>
        <begin position="1"/>
        <end position="24"/>
    </location>
</feature>
<reference evidence="5" key="1">
    <citation type="submission" date="2016-07" db="EMBL/GenBank/DDBJ databases">
        <authorList>
            <person name="Florea S."/>
            <person name="Webb J.S."/>
            <person name="Jaromczyk J."/>
            <person name="Schardl C.L."/>
        </authorList>
    </citation>
    <scope>NUCLEOTIDE SEQUENCE [LARGE SCALE GENOMIC DNA]</scope>
    <source>
        <strain evidence="5">CDC-D5610</strain>
    </source>
</reference>
<dbReference type="Gene3D" id="3.60.21.10">
    <property type="match status" value="1"/>
</dbReference>
<dbReference type="EMBL" id="CP016397">
    <property type="protein sequence ID" value="ASQ46314.1"/>
    <property type="molecule type" value="Genomic_DNA"/>
</dbReference>
<evidence type="ECO:0000256" key="1">
    <source>
        <dbReference type="ARBA" id="ARBA00022801"/>
    </source>
</evidence>
<sequence>MQFIQFAFLLLSLLVFSFPLTVSAATPAENNLLVLSDLHLTLASAHTMEISPLKYNRDNDLDYATFEKLLTEIDANIKSGKVMRPEFIVILGDIAGHARDTSESTAENEAVVFTALKDTFPNTPIFYTFGNNDALTVNYGAFNDPACREKSPYEIAMHAGGWGNGFLSTGVFCEGQAQYPCLITESTDYGYYAAYLKPKLRLISLNTVLFSPNRKTSEQEAFNQLHWLETQLQLANSEQESVVITMHIPPGNNLVDHSSFWVSKEQRTFLKLINQYHQIITGLLASHTHAEELRIIKDDAQNIISGVYFAPGLSTSHGNEPAIKTFHLANQNEHWQLANYEVFHFSEENSNLIFEKLYDYNGYYCNGDGLGLLGCLGNVTAEKMDKYFAAGNKNYTGGMLHSPADIALIVPE</sequence>
<dbReference type="KEGG" id="lcd:clem_08815"/>
<feature type="chain" id="PRO_5013075695" evidence="3">
    <location>
        <begin position="25"/>
        <end position="412"/>
    </location>
</feature>
<evidence type="ECO:0000313" key="4">
    <source>
        <dbReference type="EMBL" id="ASQ46314.1"/>
    </source>
</evidence>
<evidence type="ECO:0000256" key="2">
    <source>
        <dbReference type="ARBA" id="ARBA00023180"/>
    </source>
</evidence>
<dbReference type="GO" id="GO:0005615">
    <property type="term" value="C:extracellular space"/>
    <property type="evidence" value="ECO:0007669"/>
    <property type="project" value="TreeGrafter"/>
</dbReference>
<dbReference type="PANTHER" id="PTHR10340">
    <property type="entry name" value="SPHINGOMYELIN PHOSPHODIESTERASE"/>
    <property type="match status" value="1"/>
</dbReference>
<keyword evidence="2" id="KW-0325">Glycoprotein</keyword>
<evidence type="ECO:0000313" key="5">
    <source>
        <dbReference type="Proteomes" id="UP000201728"/>
    </source>
</evidence>
<proteinExistence type="predicted"/>
<dbReference type="RefSeq" id="WP_094091186.1">
    <property type="nucleotide sequence ID" value="NZ_CP016397.1"/>
</dbReference>
<dbReference type="PANTHER" id="PTHR10340:SF53">
    <property type="entry name" value="SPHINGOMYELINASE PHOSPHODIESTERASE D"/>
    <property type="match status" value="1"/>
</dbReference>
<organism evidence="4 5">
    <name type="scientific">Legionella clemsonensis</name>
    <dbReference type="NCBI Taxonomy" id="1867846"/>
    <lineage>
        <taxon>Bacteria</taxon>
        <taxon>Pseudomonadati</taxon>
        <taxon>Pseudomonadota</taxon>
        <taxon>Gammaproteobacteria</taxon>
        <taxon>Legionellales</taxon>
        <taxon>Legionellaceae</taxon>
        <taxon>Legionella</taxon>
    </lineage>
</organism>
<dbReference type="Proteomes" id="UP000201728">
    <property type="component" value="Chromosome"/>
</dbReference>